<evidence type="ECO:0000313" key="8">
    <source>
        <dbReference type="EMBL" id="CAK1554696.1"/>
    </source>
</evidence>
<dbReference type="GO" id="GO:0005759">
    <property type="term" value="C:mitochondrial matrix"/>
    <property type="evidence" value="ECO:0007669"/>
    <property type="project" value="UniProtKB-SubCell"/>
</dbReference>
<reference evidence="8 9" key="1">
    <citation type="submission" date="2023-11" db="EMBL/GenBank/DDBJ databases">
        <authorList>
            <person name="Okamura Y."/>
        </authorList>
    </citation>
    <scope>NUCLEOTIDE SEQUENCE [LARGE SCALE GENOMIC DNA]</scope>
</reference>
<dbReference type="PANTHER" id="PTHR13137">
    <property type="entry name" value="DC11 ACN9 HOMOLOG"/>
    <property type="match status" value="1"/>
</dbReference>
<protein>
    <recommendedName>
        <fullName evidence="6">Succinate dehydrogenase assembly factor 3</fullName>
        <shortName evidence="6">SDH assembly factor 3</shortName>
        <shortName evidence="6">SDHAF3</shortName>
    </recommendedName>
</protein>
<keyword evidence="5 6" id="KW-0143">Chaperone</keyword>
<accession>A0AAV1K1Y0</accession>
<keyword evidence="9" id="KW-1185">Reference proteome</keyword>
<evidence type="ECO:0000256" key="3">
    <source>
        <dbReference type="ARBA" id="ARBA00022946"/>
    </source>
</evidence>
<dbReference type="Pfam" id="PF13233">
    <property type="entry name" value="Complex1_LYR_2"/>
    <property type="match status" value="1"/>
</dbReference>
<evidence type="ECO:0000256" key="4">
    <source>
        <dbReference type="ARBA" id="ARBA00023128"/>
    </source>
</evidence>
<dbReference type="Proteomes" id="UP001497472">
    <property type="component" value="Unassembled WGS sequence"/>
</dbReference>
<dbReference type="AlphaFoldDB" id="A0AAV1K1Y0"/>
<dbReference type="GO" id="GO:0034553">
    <property type="term" value="P:mitochondrial respiratory chain complex II assembly"/>
    <property type="evidence" value="ECO:0007669"/>
    <property type="project" value="UniProtKB-UniRule"/>
</dbReference>
<dbReference type="CDD" id="cd20270">
    <property type="entry name" value="Complex1_LYR_SDHAF3_LYRM10"/>
    <property type="match status" value="1"/>
</dbReference>
<comment type="caution">
    <text evidence="8">The sequence shown here is derived from an EMBL/GenBank/DDBJ whole genome shotgun (WGS) entry which is preliminary data.</text>
</comment>
<proteinExistence type="inferred from homology"/>
<evidence type="ECO:0000256" key="6">
    <source>
        <dbReference type="RuleBase" id="RU368039"/>
    </source>
</evidence>
<name>A0AAV1K1Y0_9NEOP</name>
<comment type="subunit">
    <text evidence="6">Interacts with the iron-sulfur protein subunit within the SDH catalytic dimer.</text>
</comment>
<gene>
    <name evidence="8" type="ORF">LNINA_LOCUS13582</name>
</gene>
<comment type="similarity">
    <text evidence="2 6">Belongs to the complex I LYR family. SDHAF3 subfamily.</text>
</comment>
<evidence type="ECO:0000256" key="1">
    <source>
        <dbReference type="ARBA" id="ARBA00004305"/>
    </source>
</evidence>
<organism evidence="8 9">
    <name type="scientific">Leptosia nina</name>
    <dbReference type="NCBI Taxonomy" id="320188"/>
    <lineage>
        <taxon>Eukaryota</taxon>
        <taxon>Metazoa</taxon>
        <taxon>Ecdysozoa</taxon>
        <taxon>Arthropoda</taxon>
        <taxon>Hexapoda</taxon>
        <taxon>Insecta</taxon>
        <taxon>Pterygota</taxon>
        <taxon>Neoptera</taxon>
        <taxon>Endopterygota</taxon>
        <taxon>Lepidoptera</taxon>
        <taxon>Glossata</taxon>
        <taxon>Ditrysia</taxon>
        <taxon>Papilionoidea</taxon>
        <taxon>Pieridae</taxon>
        <taxon>Pierinae</taxon>
        <taxon>Leptosia</taxon>
    </lineage>
</organism>
<keyword evidence="4 6" id="KW-0496">Mitochondrion</keyword>
<evidence type="ECO:0000313" key="9">
    <source>
        <dbReference type="Proteomes" id="UP001497472"/>
    </source>
</evidence>
<dbReference type="EMBL" id="CAVLEF010000279">
    <property type="protein sequence ID" value="CAK1554696.1"/>
    <property type="molecule type" value="Genomic_DNA"/>
</dbReference>
<feature type="region of interest" description="Disordered" evidence="7">
    <location>
        <begin position="104"/>
        <end position="126"/>
    </location>
</feature>
<keyword evidence="3" id="KW-0809">Transit peptide</keyword>
<evidence type="ECO:0000256" key="7">
    <source>
        <dbReference type="SAM" id="MobiDB-lite"/>
    </source>
</evidence>
<sequence>MFNTEHVGRVRVLYKLILRVHRALPAELRVIGDNYARDEFKRHKNCNPQEAAIFLNEWTDYAINLAKQTKPLNQAKQKVVGNYLNPQMLDHMTEDQLVQLYELHKAASQESDEDSKQLPIDTQNQK</sequence>
<evidence type="ECO:0000256" key="5">
    <source>
        <dbReference type="ARBA" id="ARBA00023186"/>
    </source>
</evidence>
<evidence type="ECO:0000256" key="2">
    <source>
        <dbReference type="ARBA" id="ARBA00006020"/>
    </source>
</evidence>
<dbReference type="InterPro" id="IPR008381">
    <property type="entry name" value="SDHAF3/Sdh7"/>
</dbReference>
<comment type="function">
    <text evidence="6">Plays an essential role in the assembly of succinate dehydrogenase (SDH), an enzyme complex (also referred to as respiratory complex II) that is a component of both the tricarboxylic acid (TCA) cycle and the mitochondrial electron transport chain, and which couples the oxidation of succinate to fumarate with the reduction of ubiquinone (coenzyme Q) to ubiquinol. Promotes maturation of the iron-sulfur protein subunit of the SDH catalytic dimer, protecting it from the deleterious effects of oxidants. May act together with SDHAF1.</text>
</comment>
<dbReference type="GO" id="GO:0005758">
    <property type="term" value="C:mitochondrial intermembrane space"/>
    <property type="evidence" value="ECO:0007669"/>
    <property type="project" value="TreeGrafter"/>
</dbReference>
<dbReference type="GO" id="GO:0006105">
    <property type="term" value="P:succinate metabolic process"/>
    <property type="evidence" value="ECO:0007669"/>
    <property type="project" value="TreeGrafter"/>
</dbReference>
<comment type="subcellular location">
    <subcellularLocation>
        <location evidence="1 6">Mitochondrion matrix</location>
    </subcellularLocation>
</comment>
<dbReference type="PANTHER" id="PTHR13137:SF6">
    <property type="entry name" value="SUCCINATE DEHYDROGENASE ASSEMBLY FACTOR 3, MITOCHONDRIAL"/>
    <property type="match status" value="1"/>
</dbReference>